<dbReference type="InterPro" id="IPR032466">
    <property type="entry name" value="Metal_Hydrolase"/>
</dbReference>
<feature type="compositionally biased region" description="Acidic residues" evidence="1">
    <location>
        <begin position="302"/>
        <end position="312"/>
    </location>
</feature>
<dbReference type="InterPro" id="IPR053044">
    <property type="entry name" value="Metallo-hydrolase/TatD-type"/>
</dbReference>
<evidence type="ECO:0000256" key="1">
    <source>
        <dbReference type="SAM" id="MobiDB-lite"/>
    </source>
</evidence>
<comment type="caution">
    <text evidence="2">The sequence shown here is derived from an EMBL/GenBank/DDBJ whole genome shotgun (WGS) entry which is preliminary data.</text>
</comment>
<reference evidence="2 3" key="1">
    <citation type="submission" date="2023-01" db="EMBL/GenBank/DDBJ databases">
        <title>Analysis of 21 Apiospora genomes using comparative genomics revels a genus with tremendous synthesis potential of carbohydrate active enzymes and secondary metabolites.</title>
        <authorList>
            <person name="Sorensen T."/>
        </authorList>
    </citation>
    <scope>NUCLEOTIDE SEQUENCE [LARGE SCALE GENOMIC DNA]</scope>
    <source>
        <strain evidence="2 3">CBS 117206</strain>
    </source>
</reference>
<dbReference type="EMBL" id="JAQQWP010000008">
    <property type="protein sequence ID" value="KAK8105363.1"/>
    <property type="molecule type" value="Genomic_DNA"/>
</dbReference>
<feature type="region of interest" description="Disordered" evidence="1">
    <location>
        <begin position="290"/>
        <end position="326"/>
    </location>
</feature>
<dbReference type="InterPro" id="IPR001130">
    <property type="entry name" value="TatD-like"/>
</dbReference>
<dbReference type="Gene3D" id="3.20.20.140">
    <property type="entry name" value="Metal-dependent hydrolases"/>
    <property type="match status" value="1"/>
</dbReference>
<dbReference type="AlphaFoldDB" id="A0AAW0QJD5"/>
<proteinExistence type="predicted"/>
<dbReference type="SUPFAM" id="SSF51556">
    <property type="entry name" value="Metallo-dependent hydrolases"/>
    <property type="match status" value="1"/>
</dbReference>
<evidence type="ECO:0008006" key="4">
    <source>
        <dbReference type="Google" id="ProtNLM"/>
    </source>
</evidence>
<feature type="region of interest" description="Disordered" evidence="1">
    <location>
        <begin position="1"/>
        <end position="27"/>
    </location>
</feature>
<protein>
    <recommendedName>
        <fullName evidence="4">Cut9 interacting protein Scn1</fullName>
    </recommendedName>
</protein>
<feature type="compositionally biased region" description="Basic and acidic residues" evidence="1">
    <location>
        <begin position="313"/>
        <end position="324"/>
    </location>
</feature>
<sequence>MCQQHIGPEGVESLPSEGSSTRPLSYGGSLHHAAEPFPWDVGVFDAHCHPTDTMSSVAAIPHMKARGLTVMSTRLQDQDLVLDVAREQGVQNKDSLFSPHATHGLERRFVPSFGWHPWFSHQIYDDTVPGATHYDGSPESKTAHYDKILAPAPSAKNPEFSTGLPDPRPLSRFIQETRERLAKSPFALVGEVGLDKAFRIPESWTSSSTDEADEKSPQRDESLTPGGREGRHLSPHRVSLGHQSAILKAQLKLAGEMNRAASVHGVQVHGALYNVLTECWKGHEKEVLSKREKKKISANAENFEETSDDGDDGEAKKQQKEKPFPPRICLHSYSGPVNMLKQYIHPSVPAAIFFSFSVAINWDTEAMAEADKNKKTADAIRAVPDDRILVESDLHIAGDRMDQALEDACRLVCHIKGWPLREGVERLGVNWRHFVFGDES</sequence>
<gene>
    <name evidence="2" type="ORF">PG999_008722</name>
</gene>
<dbReference type="Proteomes" id="UP001392437">
    <property type="component" value="Unassembled WGS sequence"/>
</dbReference>
<evidence type="ECO:0000313" key="2">
    <source>
        <dbReference type="EMBL" id="KAK8105363.1"/>
    </source>
</evidence>
<dbReference type="PANTHER" id="PTHR47345:SF1">
    <property type="entry name" value="CUT9-INTERACTING PROTEIN SCN1"/>
    <property type="match status" value="1"/>
</dbReference>
<dbReference type="GO" id="GO:0016788">
    <property type="term" value="F:hydrolase activity, acting on ester bonds"/>
    <property type="evidence" value="ECO:0007669"/>
    <property type="project" value="InterPro"/>
</dbReference>
<dbReference type="Pfam" id="PF01026">
    <property type="entry name" value="TatD_DNase"/>
    <property type="match status" value="1"/>
</dbReference>
<name>A0AAW0QJD5_9PEZI</name>
<feature type="compositionally biased region" description="Basic and acidic residues" evidence="1">
    <location>
        <begin position="214"/>
        <end position="232"/>
    </location>
</feature>
<feature type="region of interest" description="Disordered" evidence="1">
    <location>
        <begin position="203"/>
        <end position="239"/>
    </location>
</feature>
<keyword evidence="3" id="KW-1185">Reference proteome</keyword>
<accession>A0AAW0QJD5</accession>
<dbReference type="PANTHER" id="PTHR47345">
    <property type="entry name" value="CUT9-INTERACTING PROTEIN SCN1"/>
    <property type="match status" value="1"/>
</dbReference>
<organism evidence="2 3">
    <name type="scientific">Apiospora kogelbergensis</name>
    <dbReference type="NCBI Taxonomy" id="1337665"/>
    <lineage>
        <taxon>Eukaryota</taxon>
        <taxon>Fungi</taxon>
        <taxon>Dikarya</taxon>
        <taxon>Ascomycota</taxon>
        <taxon>Pezizomycotina</taxon>
        <taxon>Sordariomycetes</taxon>
        <taxon>Xylariomycetidae</taxon>
        <taxon>Amphisphaeriales</taxon>
        <taxon>Apiosporaceae</taxon>
        <taxon>Apiospora</taxon>
    </lineage>
</organism>
<evidence type="ECO:0000313" key="3">
    <source>
        <dbReference type="Proteomes" id="UP001392437"/>
    </source>
</evidence>